<proteinExistence type="predicted"/>
<sequence>MNPLNNIGELWGSVGTTGLGSHELGCDLRCPVVLEGKILELSSEFRNSHKCYISRVVLTTIIPQSLCDTLEACSVSSTKPNGSNSNSVAQQPMRARTYCAHPSIRDHWALRCMSRCTDSGGQFEARPQCLSSQRSLVLIYRPTPVRMKG</sequence>
<reference evidence="1" key="1">
    <citation type="submission" date="2020-08" db="EMBL/GenBank/DDBJ databases">
        <title>Multicomponent nature underlies the extraordinary mechanical properties of spider dragline silk.</title>
        <authorList>
            <person name="Kono N."/>
            <person name="Nakamura H."/>
            <person name="Mori M."/>
            <person name="Yoshida Y."/>
            <person name="Ohtoshi R."/>
            <person name="Malay A.D."/>
            <person name="Moran D.A.P."/>
            <person name="Tomita M."/>
            <person name="Numata K."/>
            <person name="Arakawa K."/>
        </authorList>
    </citation>
    <scope>NUCLEOTIDE SEQUENCE</scope>
</reference>
<gene>
    <name evidence="1" type="ORF">TNCV_3503501</name>
</gene>
<protein>
    <submittedName>
        <fullName evidence="1">Uncharacterized protein</fullName>
    </submittedName>
</protein>
<comment type="caution">
    <text evidence="1">The sequence shown here is derived from an EMBL/GenBank/DDBJ whole genome shotgun (WGS) entry which is preliminary data.</text>
</comment>
<organism evidence="1 2">
    <name type="scientific">Trichonephila clavipes</name>
    <name type="common">Golden silk orbweaver</name>
    <name type="synonym">Nephila clavipes</name>
    <dbReference type="NCBI Taxonomy" id="2585209"/>
    <lineage>
        <taxon>Eukaryota</taxon>
        <taxon>Metazoa</taxon>
        <taxon>Ecdysozoa</taxon>
        <taxon>Arthropoda</taxon>
        <taxon>Chelicerata</taxon>
        <taxon>Arachnida</taxon>
        <taxon>Araneae</taxon>
        <taxon>Araneomorphae</taxon>
        <taxon>Entelegynae</taxon>
        <taxon>Araneoidea</taxon>
        <taxon>Nephilidae</taxon>
        <taxon>Trichonephila</taxon>
    </lineage>
</organism>
<keyword evidence="2" id="KW-1185">Reference proteome</keyword>
<dbReference type="AlphaFoldDB" id="A0A8X6VCI8"/>
<evidence type="ECO:0000313" key="2">
    <source>
        <dbReference type="Proteomes" id="UP000887159"/>
    </source>
</evidence>
<dbReference type="Proteomes" id="UP000887159">
    <property type="component" value="Unassembled WGS sequence"/>
</dbReference>
<accession>A0A8X6VCI8</accession>
<dbReference type="EMBL" id="BMAU01021233">
    <property type="protein sequence ID" value="GFY02469.1"/>
    <property type="molecule type" value="Genomic_DNA"/>
</dbReference>
<evidence type="ECO:0000313" key="1">
    <source>
        <dbReference type="EMBL" id="GFY02469.1"/>
    </source>
</evidence>
<name>A0A8X6VCI8_TRICX</name>